<evidence type="ECO:0000256" key="1">
    <source>
        <dbReference type="SAM" id="MobiDB-lite"/>
    </source>
</evidence>
<dbReference type="EMBL" id="UINC01070007">
    <property type="protein sequence ID" value="SVC03822.1"/>
    <property type="molecule type" value="Genomic_DNA"/>
</dbReference>
<evidence type="ECO:0000313" key="3">
    <source>
        <dbReference type="EMBL" id="SVC03822.1"/>
    </source>
</evidence>
<proteinExistence type="predicted"/>
<dbReference type="Pfam" id="PF00669">
    <property type="entry name" value="Flagellin_N"/>
    <property type="match status" value="1"/>
</dbReference>
<dbReference type="GO" id="GO:0009288">
    <property type="term" value="C:bacterial-type flagellum"/>
    <property type="evidence" value="ECO:0007669"/>
    <property type="project" value="InterPro"/>
</dbReference>
<feature type="region of interest" description="Disordered" evidence="1">
    <location>
        <begin position="155"/>
        <end position="185"/>
    </location>
</feature>
<gene>
    <name evidence="3" type="ORF">METZ01_LOCUS256676</name>
</gene>
<dbReference type="InterPro" id="IPR001492">
    <property type="entry name" value="Flagellin"/>
</dbReference>
<dbReference type="PANTHER" id="PTHR42792:SF2">
    <property type="entry name" value="FLAGELLIN"/>
    <property type="match status" value="1"/>
</dbReference>
<feature type="domain" description="Flagellin N-terminal" evidence="2">
    <location>
        <begin position="12"/>
        <end position="137"/>
    </location>
</feature>
<accession>A0A382IXC9</accession>
<dbReference type="InterPro" id="IPR001029">
    <property type="entry name" value="Flagellin_N"/>
</dbReference>
<organism evidence="3">
    <name type="scientific">marine metagenome</name>
    <dbReference type="NCBI Taxonomy" id="408172"/>
    <lineage>
        <taxon>unclassified sequences</taxon>
        <taxon>metagenomes</taxon>
        <taxon>ecological metagenomes</taxon>
    </lineage>
</organism>
<evidence type="ECO:0000259" key="2">
    <source>
        <dbReference type="Pfam" id="PF00669"/>
    </source>
</evidence>
<dbReference type="GO" id="GO:0005198">
    <property type="term" value="F:structural molecule activity"/>
    <property type="evidence" value="ECO:0007669"/>
    <property type="project" value="InterPro"/>
</dbReference>
<protein>
    <recommendedName>
        <fullName evidence="2">Flagellin N-terminal domain-containing protein</fullName>
    </recommendedName>
</protein>
<dbReference type="PANTHER" id="PTHR42792">
    <property type="entry name" value="FLAGELLIN"/>
    <property type="match status" value="1"/>
</dbReference>
<reference evidence="3" key="1">
    <citation type="submission" date="2018-05" db="EMBL/GenBank/DDBJ databases">
        <authorList>
            <person name="Lanie J.A."/>
            <person name="Ng W.-L."/>
            <person name="Kazmierczak K.M."/>
            <person name="Andrzejewski T.M."/>
            <person name="Davidsen T.M."/>
            <person name="Wayne K.J."/>
            <person name="Tettelin H."/>
            <person name="Glass J.I."/>
            <person name="Rusch D."/>
            <person name="Podicherti R."/>
            <person name="Tsui H.-C.T."/>
            <person name="Winkler M.E."/>
        </authorList>
    </citation>
    <scope>NUCLEOTIDE SEQUENCE</scope>
</reference>
<dbReference type="AlphaFoldDB" id="A0A382IXC9"/>
<sequence length="289" mass="31943">MQLTNYGFIESRGNYISARANYERPMERLSTGLKINHSRDDVGAISQTARQRLEIMHDTASRQNLQNARTYLTMQQAGLEQVRKTYTRMEYLAQRAIDPVLADADRAEHELEFQKLAGQLDELMGKKFNGLRLFNQNMVCGDEMDIPLGQLDYRTSDPGPDGLTKRNDADPNTGPFPNVWPANDPKNMNDLDNVRQTIRGQTLDVQAPGGTLTFSVNSGTAGEIYRVFMGGQELFSTGPSFAGSDPTVAIMNQYNSDPTYPAGSPRPNPAPAGALQSTGWGNDSWRTSG</sequence>
<name>A0A382IXC9_9ZZZZ</name>
<feature type="region of interest" description="Disordered" evidence="1">
    <location>
        <begin position="256"/>
        <end position="289"/>
    </location>
</feature>
<feature type="compositionally biased region" description="Polar residues" evidence="1">
    <location>
        <begin position="275"/>
        <end position="289"/>
    </location>
</feature>
<dbReference type="SUPFAM" id="SSF64518">
    <property type="entry name" value="Phase 1 flagellin"/>
    <property type="match status" value="1"/>
</dbReference>
<dbReference type="Gene3D" id="1.20.1330.10">
    <property type="entry name" value="f41 fragment of flagellin, N-terminal domain"/>
    <property type="match status" value="1"/>
</dbReference>
<feature type="non-terminal residue" evidence="3">
    <location>
        <position position="289"/>
    </location>
</feature>